<protein>
    <submittedName>
        <fullName evidence="2">Uncharacterized protein</fullName>
    </submittedName>
</protein>
<sequence>MPAPIQLPSPVLSNETRSTGIQTIGPAIPSEHNTGTSNEPGPRRFGFGKLIPKDNTARNDTRPGPRPMARECPVSPPNQLQRSSYYDHDAWRKAANEYDAERANMLWT</sequence>
<evidence type="ECO:0000313" key="3">
    <source>
        <dbReference type="Proteomes" id="UP001215712"/>
    </source>
</evidence>
<keyword evidence="3" id="KW-1185">Reference proteome</keyword>
<organism evidence="2 3">
    <name type="scientific">Penicillium malachiteum</name>
    <dbReference type="NCBI Taxonomy" id="1324776"/>
    <lineage>
        <taxon>Eukaryota</taxon>
        <taxon>Fungi</taxon>
        <taxon>Dikarya</taxon>
        <taxon>Ascomycota</taxon>
        <taxon>Pezizomycotina</taxon>
        <taxon>Eurotiomycetes</taxon>
        <taxon>Eurotiomycetidae</taxon>
        <taxon>Eurotiales</taxon>
        <taxon>Aspergillaceae</taxon>
        <taxon>Penicillium</taxon>
    </lineage>
</organism>
<feature type="compositionally biased region" description="Basic and acidic residues" evidence="1">
    <location>
        <begin position="51"/>
        <end position="63"/>
    </location>
</feature>
<dbReference type="AlphaFoldDB" id="A0AAD6N0Z1"/>
<name>A0AAD6N0Z1_9EURO</name>
<feature type="compositionally biased region" description="Polar residues" evidence="1">
    <location>
        <begin position="11"/>
        <end position="22"/>
    </location>
</feature>
<reference evidence="2" key="2">
    <citation type="submission" date="2023-01" db="EMBL/GenBank/DDBJ databases">
        <authorList>
            <person name="Petersen C."/>
        </authorList>
    </citation>
    <scope>NUCLEOTIDE SEQUENCE</scope>
    <source>
        <strain evidence="2">IBT 17514</strain>
    </source>
</reference>
<accession>A0AAD6N0Z1</accession>
<reference evidence="2" key="1">
    <citation type="journal article" date="2023" name="IMA Fungus">
        <title>Comparative genomic study of the Penicillium genus elucidates a diverse pangenome and 15 lateral gene transfer events.</title>
        <authorList>
            <person name="Petersen C."/>
            <person name="Sorensen T."/>
            <person name="Nielsen M.R."/>
            <person name="Sondergaard T.E."/>
            <person name="Sorensen J.L."/>
            <person name="Fitzpatrick D.A."/>
            <person name="Frisvad J.C."/>
            <person name="Nielsen K.L."/>
        </authorList>
    </citation>
    <scope>NUCLEOTIDE SEQUENCE</scope>
    <source>
        <strain evidence="2">IBT 17514</strain>
    </source>
</reference>
<dbReference type="Proteomes" id="UP001215712">
    <property type="component" value="Unassembled WGS sequence"/>
</dbReference>
<evidence type="ECO:0000256" key="1">
    <source>
        <dbReference type="SAM" id="MobiDB-lite"/>
    </source>
</evidence>
<comment type="caution">
    <text evidence="2">The sequence shown here is derived from an EMBL/GenBank/DDBJ whole genome shotgun (WGS) entry which is preliminary data.</text>
</comment>
<gene>
    <name evidence="2" type="ORF">N7493_000536</name>
</gene>
<dbReference type="EMBL" id="JAQJAN010000001">
    <property type="protein sequence ID" value="KAJ5740664.1"/>
    <property type="molecule type" value="Genomic_DNA"/>
</dbReference>
<evidence type="ECO:0000313" key="2">
    <source>
        <dbReference type="EMBL" id="KAJ5740664.1"/>
    </source>
</evidence>
<feature type="region of interest" description="Disordered" evidence="1">
    <location>
        <begin position="1"/>
        <end position="86"/>
    </location>
</feature>
<proteinExistence type="predicted"/>